<dbReference type="Pfam" id="PF00493">
    <property type="entry name" value="MCM"/>
    <property type="match status" value="1"/>
</dbReference>
<name>A0A484N2I5_9ASTE</name>
<evidence type="ECO:0000256" key="2">
    <source>
        <dbReference type="ARBA" id="ARBA00022741"/>
    </source>
</evidence>
<dbReference type="EMBL" id="OOIL02005599">
    <property type="protein sequence ID" value="VFQ95505.1"/>
    <property type="molecule type" value="Genomic_DNA"/>
</dbReference>
<evidence type="ECO:0000313" key="5">
    <source>
        <dbReference type="EMBL" id="VFQ95505.1"/>
    </source>
</evidence>
<feature type="domain" description="MCM C-terminal AAA(+) ATPase" evidence="4">
    <location>
        <begin position="1"/>
        <end position="36"/>
    </location>
</feature>
<dbReference type="Gene3D" id="3.40.50.300">
    <property type="entry name" value="P-loop containing nucleotide triphosphate hydrolases"/>
    <property type="match status" value="1"/>
</dbReference>
<keyword evidence="6" id="KW-1185">Reference proteome</keyword>
<dbReference type="AlphaFoldDB" id="A0A484N2I5"/>
<keyword evidence="2" id="KW-0547">Nucleotide-binding</keyword>
<comment type="subcellular location">
    <subcellularLocation>
        <location evidence="1">Plastid</location>
    </subcellularLocation>
</comment>
<dbReference type="InterPro" id="IPR027417">
    <property type="entry name" value="P-loop_NTPase"/>
</dbReference>
<evidence type="ECO:0000256" key="1">
    <source>
        <dbReference type="ARBA" id="ARBA00004474"/>
    </source>
</evidence>
<reference evidence="5 6" key="1">
    <citation type="submission" date="2018-04" db="EMBL/GenBank/DDBJ databases">
        <authorList>
            <person name="Vogel A."/>
        </authorList>
    </citation>
    <scope>NUCLEOTIDE SEQUENCE [LARGE SCALE GENOMIC DNA]</scope>
</reference>
<dbReference type="GO" id="GO:0005524">
    <property type="term" value="F:ATP binding"/>
    <property type="evidence" value="ECO:0007669"/>
    <property type="project" value="UniProtKB-KW"/>
</dbReference>
<gene>
    <name evidence="5" type="ORF">CCAM_LOCUS37281</name>
</gene>
<organism evidence="5 6">
    <name type="scientific">Cuscuta campestris</name>
    <dbReference type="NCBI Taxonomy" id="132261"/>
    <lineage>
        <taxon>Eukaryota</taxon>
        <taxon>Viridiplantae</taxon>
        <taxon>Streptophyta</taxon>
        <taxon>Embryophyta</taxon>
        <taxon>Tracheophyta</taxon>
        <taxon>Spermatophyta</taxon>
        <taxon>Magnoliopsida</taxon>
        <taxon>eudicotyledons</taxon>
        <taxon>Gunneridae</taxon>
        <taxon>Pentapetalae</taxon>
        <taxon>asterids</taxon>
        <taxon>lamiids</taxon>
        <taxon>Solanales</taxon>
        <taxon>Convolvulaceae</taxon>
        <taxon>Cuscuteae</taxon>
        <taxon>Cuscuta</taxon>
        <taxon>Cuscuta subgen. Grammica</taxon>
        <taxon>Cuscuta sect. Cleistogrammica</taxon>
    </lineage>
</organism>
<evidence type="ECO:0000313" key="6">
    <source>
        <dbReference type="Proteomes" id="UP000595140"/>
    </source>
</evidence>
<protein>
    <recommendedName>
        <fullName evidence="4">MCM C-terminal AAA(+) ATPase domain-containing protein</fullName>
    </recommendedName>
</protein>
<evidence type="ECO:0000259" key="4">
    <source>
        <dbReference type="PROSITE" id="PS50051"/>
    </source>
</evidence>
<evidence type="ECO:0000256" key="3">
    <source>
        <dbReference type="ARBA" id="ARBA00022840"/>
    </source>
</evidence>
<proteinExistence type="predicted"/>
<dbReference type="GO" id="GO:0003677">
    <property type="term" value="F:DNA binding"/>
    <property type="evidence" value="ECO:0007669"/>
    <property type="project" value="InterPro"/>
</dbReference>
<accession>A0A484N2I5</accession>
<keyword evidence="3" id="KW-0067">ATP-binding</keyword>
<dbReference type="PROSITE" id="PS50051">
    <property type="entry name" value="MCM_2"/>
    <property type="match status" value="1"/>
</dbReference>
<dbReference type="InterPro" id="IPR001208">
    <property type="entry name" value="MCM_dom"/>
</dbReference>
<dbReference type="Proteomes" id="UP000595140">
    <property type="component" value="Unassembled WGS sequence"/>
</dbReference>
<sequence length="93" mass="10308">MNGQGCLPIHEVMKQQTLRTAKAGMQPSLNARCSKLYLGSFTSCHSFCYACFKPFQSRASRKLAVQMLIRRSNQALRCTGAALSLCSGLLSFW</sequence>
<dbReference type="GO" id="GO:0009536">
    <property type="term" value="C:plastid"/>
    <property type="evidence" value="ECO:0007669"/>
    <property type="project" value="UniProtKB-SubCell"/>
</dbReference>